<evidence type="ECO:0000256" key="2">
    <source>
        <dbReference type="ARBA" id="ARBA00022803"/>
    </source>
</evidence>
<feature type="repeat" description="TPR" evidence="3">
    <location>
        <begin position="315"/>
        <end position="348"/>
    </location>
</feature>
<organism evidence="5 6">
    <name type="scientific">Nonlabens marinus S1-08</name>
    <dbReference type="NCBI Taxonomy" id="1454201"/>
    <lineage>
        <taxon>Bacteria</taxon>
        <taxon>Pseudomonadati</taxon>
        <taxon>Bacteroidota</taxon>
        <taxon>Flavobacteriia</taxon>
        <taxon>Flavobacteriales</taxon>
        <taxon>Flavobacteriaceae</taxon>
        <taxon>Nonlabens</taxon>
    </lineage>
</organism>
<dbReference type="PANTHER" id="PTHR44227:SF3">
    <property type="entry name" value="PROTEIN O-MANNOSYL-TRANSFERASE TMTC4"/>
    <property type="match status" value="1"/>
</dbReference>
<accession>W8VPZ8</accession>
<dbReference type="Gene3D" id="1.25.40.10">
    <property type="entry name" value="Tetratricopeptide repeat domain"/>
    <property type="match status" value="3"/>
</dbReference>
<dbReference type="InterPro" id="IPR052346">
    <property type="entry name" value="O-mannosyl-transferase_TMTC"/>
</dbReference>
<evidence type="ECO:0000256" key="3">
    <source>
        <dbReference type="PROSITE-ProRule" id="PRU00339"/>
    </source>
</evidence>
<name>W8VPZ8_9FLAO</name>
<protein>
    <submittedName>
        <fullName evidence="5">TPR domain protein</fullName>
    </submittedName>
</protein>
<feature type="signal peptide" evidence="4">
    <location>
        <begin position="1"/>
        <end position="18"/>
    </location>
</feature>
<proteinExistence type="predicted"/>
<dbReference type="RefSeq" id="WP_041495455.1">
    <property type="nucleotide sequence ID" value="NZ_AP014548.1"/>
</dbReference>
<sequence length="452" mass="50860">MKKLLFSVLFFTFLAAHAQEEVAAVEVSEDDLGVVSDAFKENFFDALSLKARENHDRAIEKLLICERLEPDNGAVQFELAKNYMASNAFAKAETHLLAAINISGEREWLLDNLLEVYNQQQEYSKAVNVLEKLAKDNVNYQELLPVAYLRISNKEKALAVIEDLDQKLGLNERRSVLRRSLQNNQQQEERITGNLEELEEKLAVDPDNEQLYIQLIYGYSRINNMDKTQEFAEKLSDALPDSDSAQVALYKIYLESGELETGLQSMKRIFESAGLEESLKVEVLKDFLATAKNNPALSAYIQPAIEDFKDNVESIDAYLALGDHYKEEKQLQAAVSFYETAMELNNQDFELIKTTALLYLDTGAFAKAETLSTAALESFPTQPLLYLINGAALNKLGDFKKAINQLETGLSFLLDEPQLEKDIYGQLVVAYEKLGDAAKAKEAQLKMNSMGN</sequence>
<dbReference type="Pfam" id="PF13181">
    <property type="entry name" value="TPR_8"/>
    <property type="match status" value="1"/>
</dbReference>
<dbReference type="PROSITE" id="PS50005">
    <property type="entry name" value="TPR"/>
    <property type="match status" value="1"/>
</dbReference>
<dbReference type="InterPro" id="IPR019734">
    <property type="entry name" value="TPR_rpt"/>
</dbReference>
<evidence type="ECO:0000256" key="1">
    <source>
        <dbReference type="ARBA" id="ARBA00022737"/>
    </source>
</evidence>
<feature type="chain" id="PRO_5004913917" evidence="4">
    <location>
        <begin position="19"/>
        <end position="452"/>
    </location>
</feature>
<dbReference type="InterPro" id="IPR011990">
    <property type="entry name" value="TPR-like_helical_dom_sf"/>
</dbReference>
<reference evidence="5 6" key="1">
    <citation type="journal article" date="2014" name="Proc. Natl. Acad. Sci. U.S.A.">
        <title>Functional characterization of flavobacteria rhodopsins reveals a unique class of light-driven chloride pump in bacteria.</title>
        <authorList>
            <person name="Yoshizawa S."/>
            <person name="Kumagai Y."/>
            <person name="Kim H."/>
            <person name="Ogura Y."/>
            <person name="Hayashi T."/>
            <person name="Iwasaki W."/>
            <person name="DeLong E.F."/>
            <person name="Kogure K."/>
        </authorList>
    </citation>
    <scope>NUCLEOTIDE SEQUENCE [LARGE SCALE GENOMIC DNA]</scope>
    <source>
        <strain evidence="5 6">S1-08</strain>
    </source>
</reference>
<keyword evidence="1" id="KW-0677">Repeat</keyword>
<keyword evidence="6" id="KW-1185">Reference proteome</keyword>
<evidence type="ECO:0000256" key="4">
    <source>
        <dbReference type="SAM" id="SignalP"/>
    </source>
</evidence>
<keyword evidence="4" id="KW-0732">Signal</keyword>
<dbReference type="EMBL" id="AP014548">
    <property type="protein sequence ID" value="BAO54750.1"/>
    <property type="molecule type" value="Genomic_DNA"/>
</dbReference>
<dbReference type="AlphaFoldDB" id="W8VPZ8"/>
<evidence type="ECO:0000313" key="5">
    <source>
        <dbReference type="EMBL" id="BAO54750.1"/>
    </source>
</evidence>
<dbReference type="OrthoDB" id="1465784at2"/>
<dbReference type="SMART" id="SM00028">
    <property type="entry name" value="TPR"/>
    <property type="match status" value="4"/>
</dbReference>
<evidence type="ECO:0000313" key="6">
    <source>
        <dbReference type="Proteomes" id="UP000031760"/>
    </source>
</evidence>
<dbReference type="HOGENOM" id="CLU_007251_3_1_10"/>
<dbReference type="Proteomes" id="UP000031760">
    <property type="component" value="Chromosome"/>
</dbReference>
<dbReference type="SUPFAM" id="SSF48452">
    <property type="entry name" value="TPR-like"/>
    <property type="match status" value="3"/>
</dbReference>
<dbReference type="STRING" id="1454201.NMS_0741"/>
<dbReference type="KEGG" id="nmf:NMS_0741"/>
<keyword evidence="2 3" id="KW-0802">TPR repeat</keyword>
<dbReference type="PANTHER" id="PTHR44227">
    <property type="match status" value="1"/>
</dbReference>
<gene>
    <name evidence="5" type="ORF">NMS_0741</name>
</gene>